<keyword evidence="1" id="KW-0472">Membrane</keyword>
<evidence type="ECO:0000256" key="1">
    <source>
        <dbReference type="SAM" id="Phobius"/>
    </source>
</evidence>
<organism evidence="2 3">
    <name type="scientific">Candidatus Methylomirabilis lanthanidiphila</name>
    <dbReference type="NCBI Taxonomy" id="2211376"/>
    <lineage>
        <taxon>Bacteria</taxon>
        <taxon>Candidatus Methylomirabilota</taxon>
        <taxon>Candidatus Methylomirabilia</taxon>
        <taxon>Candidatus Methylomirabilales</taxon>
        <taxon>Candidatus Methylomirabilaceae</taxon>
        <taxon>Candidatus Methylomirabilis</taxon>
    </lineage>
</organism>
<proteinExistence type="predicted"/>
<name>A0A564ZKS3_9BACT</name>
<accession>A0A564ZKS3</accession>
<dbReference type="AlphaFoldDB" id="A0A564ZKS3"/>
<dbReference type="Proteomes" id="UP000334340">
    <property type="component" value="Unassembled WGS sequence"/>
</dbReference>
<gene>
    <name evidence="2" type="ORF">MELA_02316</name>
</gene>
<feature type="transmembrane region" description="Helical" evidence="1">
    <location>
        <begin position="88"/>
        <end position="110"/>
    </location>
</feature>
<reference evidence="2 3" key="1">
    <citation type="submission" date="2019-07" db="EMBL/GenBank/DDBJ databases">
        <authorList>
            <person name="Cremers G."/>
        </authorList>
    </citation>
    <scope>NUCLEOTIDE SEQUENCE [LARGE SCALE GENOMIC DNA]</scope>
</reference>
<protein>
    <submittedName>
        <fullName evidence="2">Uncharacterized protein</fullName>
    </submittedName>
</protein>
<keyword evidence="3" id="KW-1185">Reference proteome</keyword>
<evidence type="ECO:0000313" key="2">
    <source>
        <dbReference type="EMBL" id="VUZ85929.1"/>
    </source>
</evidence>
<evidence type="ECO:0000313" key="3">
    <source>
        <dbReference type="Proteomes" id="UP000334340"/>
    </source>
</evidence>
<keyword evidence="1" id="KW-1133">Transmembrane helix</keyword>
<keyword evidence="1" id="KW-0812">Transmembrane</keyword>
<dbReference type="EMBL" id="CABIKM010000037">
    <property type="protein sequence ID" value="VUZ85929.1"/>
    <property type="molecule type" value="Genomic_DNA"/>
</dbReference>
<sequence length="281" mass="31339">MKARATFQRFGWGGQGRPRRHPLIAGVLILALVAQFGCASSGTDKRSALILLQPPPGETALKVAVTSGRFTPTFGIIKSDTHSVKEQLLFVALSPLIVVLMVPLFLLVLYEESAVERAERAEVVAKIEKREATIHEMVAAQRIQDDLLARVIVIGGKITPHAFMELTDRGPSTPGDHPDYHPLLQEVIYAVLEVVVESVALDGISDFGWDFRLIMSVNTRLVRTVDNAEIYVRTRTYYGKSWRTMEEWVGDPEGLRDELNQAYADIAEKTVEEIFLRPESN</sequence>